<dbReference type="PANTHER" id="PTHR24302:SF15">
    <property type="entry name" value="FATTY-ACID PEROXYGENASE"/>
    <property type="match status" value="1"/>
</dbReference>
<comment type="similarity">
    <text evidence="1">Belongs to the cytochrome P450 family.</text>
</comment>
<keyword evidence="3" id="KW-0479">Metal-binding</keyword>
<name>A0A914DF90_9BILA</name>
<dbReference type="Pfam" id="PF00067">
    <property type="entry name" value="p450"/>
    <property type="match status" value="1"/>
</dbReference>
<reference evidence="8" key="1">
    <citation type="submission" date="2022-11" db="UniProtKB">
        <authorList>
            <consortium name="WormBaseParasite"/>
        </authorList>
    </citation>
    <scope>IDENTIFICATION</scope>
</reference>
<evidence type="ECO:0000256" key="4">
    <source>
        <dbReference type="ARBA" id="ARBA00023002"/>
    </source>
</evidence>
<dbReference type="GO" id="GO:0020037">
    <property type="term" value="F:heme binding"/>
    <property type="evidence" value="ECO:0007669"/>
    <property type="project" value="InterPro"/>
</dbReference>
<organism evidence="7 8">
    <name type="scientific">Acrobeloides nanus</name>
    <dbReference type="NCBI Taxonomy" id="290746"/>
    <lineage>
        <taxon>Eukaryota</taxon>
        <taxon>Metazoa</taxon>
        <taxon>Ecdysozoa</taxon>
        <taxon>Nematoda</taxon>
        <taxon>Chromadorea</taxon>
        <taxon>Rhabditida</taxon>
        <taxon>Tylenchina</taxon>
        <taxon>Cephalobomorpha</taxon>
        <taxon>Cephaloboidea</taxon>
        <taxon>Cephalobidae</taxon>
        <taxon>Acrobeloides</taxon>
    </lineage>
</organism>
<dbReference type="GO" id="GO:0016705">
    <property type="term" value="F:oxidoreductase activity, acting on paired donors, with incorporation or reduction of molecular oxygen"/>
    <property type="evidence" value="ECO:0007669"/>
    <property type="project" value="InterPro"/>
</dbReference>
<protein>
    <submittedName>
        <fullName evidence="8">Cytochrome P450</fullName>
    </submittedName>
</protein>
<sequence>MEKLTMNVIARAAFSLEVNAFQGEETEFFKEAKKFFKVNFMDPRLLFMITFPNVSKQIQQLTGCSLFMNKTNTFFKEMLGEILDQRRADKEAAEKYTDFFQLLLNALDEGNDSQNEKLSTEDSDIIHGDTENGGGKWKKSISRIEILAQSFLVLIAGYETTATTLHMIIYMLAKLPEIQDRLRDEINNILEDREDIGYDDITKFQYMNQVIFETLRMYPVATRANRLCTKPITINGIEFKENFTFSIPIYAIHHDEKYYPNPDEFDPERCVLLKLLS</sequence>
<dbReference type="InterPro" id="IPR050705">
    <property type="entry name" value="Cytochrome_P450_3A"/>
</dbReference>
<dbReference type="PRINTS" id="PR00385">
    <property type="entry name" value="P450"/>
</dbReference>
<evidence type="ECO:0000256" key="3">
    <source>
        <dbReference type="ARBA" id="ARBA00022723"/>
    </source>
</evidence>
<evidence type="ECO:0000256" key="2">
    <source>
        <dbReference type="ARBA" id="ARBA00022617"/>
    </source>
</evidence>
<keyword evidence="6" id="KW-0503">Monooxygenase</keyword>
<evidence type="ECO:0000256" key="5">
    <source>
        <dbReference type="ARBA" id="ARBA00023004"/>
    </source>
</evidence>
<dbReference type="WBParaSite" id="ACRNAN_scaffold2525.g18433.t1">
    <property type="protein sequence ID" value="ACRNAN_scaffold2525.g18433.t1"/>
    <property type="gene ID" value="ACRNAN_scaffold2525.g18433"/>
</dbReference>
<dbReference type="AlphaFoldDB" id="A0A914DF90"/>
<accession>A0A914DF90</accession>
<dbReference type="Gene3D" id="1.10.630.10">
    <property type="entry name" value="Cytochrome P450"/>
    <property type="match status" value="1"/>
</dbReference>
<dbReference type="PRINTS" id="PR00463">
    <property type="entry name" value="EP450I"/>
</dbReference>
<dbReference type="InterPro" id="IPR002401">
    <property type="entry name" value="Cyt_P450_E_grp-I"/>
</dbReference>
<evidence type="ECO:0000256" key="6">
    <source>
        <dbReference type="ARBA" id="ARBA00023033"/>
    </source>
</evidence>
<keyword evidence="5" id="KW-0408">Iron</keyword>
<dbReference type="Proteomes" id="UP000887540">
    <property type="component" value="Unplaced"/>
</dbReference>
<proteinExistence type="inferred from homology"/>
<keyword evidence="7" id="KW-1185">Reference proteome</keyword>
<dbReference type="GO" id="GO:0005506">
    <property type="term" value="F:iron ion binding"/>
    <property type="evidence" value="ECO:0007669"/>
    <property type="project" value="InterPro"/>
</dbReference>
<keyword evidence="2" id="KW-0349">Heme</keyword>
<dbReference type="SUPFAM" id="SSF48264">
    <property type="entry name" value="Cytochrome P450"/>
    <property type="match status" value="1"/>
</dbReference>
<dbReference type="InterPro" id="IPR036396">
    <property type="entry name" value="Cyt_P450_sf"/>
</dbReference>
<dbReference type="GO" id="GO:0008395">
    <property type="term" value="F:steroid hydroxylase activity"/>
    <property type="evidence" value="ECO:0007669"/>
    <property type="project" value="TreeGrafter"/>
</dbReference>
<evidence type="ECO:0000256" key="1">
    <source>
        <dbReference type="ARBA" id="ARBA00010617"/>
    </source>
</evidence>
<evidence type="ECO:0000313" key="8">
    <source>
        <dbReference type="WBParaSite" id="ACRNAN_scaffold2525.g18433.t1"/>
    </source>
</evidence>
<keyword evidence="4" id="KW-0560">Oxidoreductase</keyword>
<dbReference type="PANTHER" id="PTHR24302">
    <property type="entry name" value="CYTOCHROME P450 FAMILY 3"/>
    <property type="match status" value="1"/>
</dbReference>
<dbReference type="InterPro" id="IPR001128">
    <property type="entry name" value="Cyt_P450"/>
</dbReference>
<evidence type="ECO:0000313" key="7">
    <source>
        <dbReference type="Proteomes" id="UP000887540"/>
    </source>
</evidence>